<protein>
    <recommendedName>
        <fullName evidence="7">ATP-dependent DNA helicase</fullName>
        <ecNumber evidence="7">5.6.2.4</ecNumber>
    </recommendedName>
</protein>
<sequence>MRLLQSLRFSHALTKRRYRSLISHTQTMASSTEVDEYGFSSGDEADLLDLTNAVDAASGNQGHKRKASSEQTSPVIKKQETGTSHKVLPSAISALNRNFGFKSFRLKQEQAISRILAGESAVVVFPTGGGKSLCFQVPALAFEEEDKRLNTRDEGEHGITLVVSPLIALMKDQVDALVRRGIAAATFDSSKTREEYIQTCEALRKGKLKLLYVAPERLNNEGFVEQMKYVRGGIRLLAVDEAHCISEWGHSFRPDYLKIARFAEEIQAERVVCLTATATPRVAKDICHAFNIKDSGLLRTSTYRPNLRLLAESGDRKVNMLPKLKDFLHNHKGSTIIYVTLQKQTEDLAQTLVKAGFKAKAFHAGMQTEAKTKLQDEFMRSDDMIMVATIAFGMGIDKGAIRNVIHFSVPQSLESYSQEIGRSGRDGRTSNCFFFVCGEDLHFRELFARGDLPSLASIRGLLNDIFDSTTIKLPVGGEIHSSHYNQTKEFDIRPTVLSGIYAQLELTHGLIRATTPLYQKYSYVAEDNRYRAKIASDRSLAAVAIAACGEKKSKLYHIDVETAAHRYNIGRNEIIAKLGEWNSEGILDLKPSQVLNVYKVTKPLPKMASEIEKLAEAIHTTLDTREQQALERADKVLQLITGKACFSRKLAEHFGDELPDGKEECGHCQWCLTHKPVKLQPPPPVPFNDIAFKEILSIISDRDDPRFLARVAFGISTPRVSAMKLGKSPIFGSMEDHEFAVLLRAFEKECE</sequence>
<evidence type="ECO:0000256" key="4">
    <source>
        <dbReference type="ARBA" id="ARBA00022806"/>
    </source>
</evidence>
<dbReference type="EMBL" id="CAJHIA010000010">
    <property type="protein sequence ID" value="CAD6443632.1"/>
    <property type="molecule type" value="Genomic_DNA"/>
</dbReference>
<name>A0A8H2VSE7_9HELO</name>
<dbReference type="Pfam" id="PF16124">
    <property type="entry name" value="RecQ_Zn_bind"/>
    <property type="match status" value="1"/>
</dbReference>
<evidence type="ECO:0000256" key="8">
    <source>
        <dbReference type="SAM" id="MobiDB-lite"/>
    </source>
</evidence>
<evidence type="ECO:0000256" key="2">
    <source>
        <dbReference type="ARBA" id="ARBA00022741"/>
    </source>
</evidence>
<dbReference type="GO" id="GO:0005524">
    <property type="term" value="F:ATP binding"/>
    <property type="evidence" value="ECO:0007669"/>
    <property type="project" value="UniProtKB-KW"/>
</dbReference>
<gene>
    <name evidence="11" type="ORF">SCLTRI_LOCUS3424</name>
</gene>
<dbReference type="Pfam" id="PF00270">
    <property type="entry name" value="DEAD"/>
    <property type="match status" value="1"/>
</dbReference>
<dbReference type="GO" id="GO:0016787">
    <property type="term" value="F:hydrolase activity"/>
    <property type="evidence" value="ECO:0007669"/>
    <property type="project" value="UniProtKB-KW"/>
</dbReference>
<dbReference type="GO" id="GO:0005694">
    <property type="term" value="C:chromosome"/>
    <property type="evidence" value="ECO:0007669"/>
    <property type="project" value="TreeGrafter"/>
</dbReference>
<dbReference type="GO" id="GO:0043138">
    <property type="term" value="F:3'-5' DNA helicase activity"/>
    <property type="evidence" value="ECO:0007669"/>
    <property type="project" value="UniProtKB-EC"/>
</dbReference>
<organism evidence="11 12">
    <name type="scientific">Sclerotinia trifoliorum</name>
    <dbReference type="NCBI Taxonomy" id="28548"/>
    <lineage>
        <taxon>Eukaryota</taxon>
        <taxon>Fungi</taxon>
        <taxon>Dikarya</taxon>
        <taxon>Ascomycota</taxon>
        <taxon>Pezizomycotina</taxon>
        <taxon>Leotiomycetes</taxon>
        <taxon>Helotiales</taxon>
        <taxon>Sclerotiniaceae</taxon>
        <taxon>Sclerotinia</taxon>
    </lineage>
</organism>
<dbReference type="InterPro" id="IPR004589">
    <property type="entry name" value="DNA_helicase_ATP-dep_RecQ"/>
</dbReference>
<comment type="caution">
    <text evidence="11">The sequence shown here is derived from an EMBL/GenBank/DDBJ whole genome shotgun (WGS) entry which is preliminary data.</text>
</comment>
<dbReference type="PANTHER" id="PTHR13710:SF120">
    <property type="entry name" value="BIFUNCTIONAL 3'-5' EXONUCLEASE_ATP-DEPENDENT HELICASE WRN"/>
    <property type="match status" value="1"/>
</dbReference>
<dbReference type="InterPro" id="IPR032284">
    <property type="entry name" value="RecQ_Zn-bd"/>
</dbReference>
<dbReference type="GO" id="GO:0009378">
    <property type="term" value="F:four-way junction helicase activity"/>
    <property type="evidence" value="ECO:0007669"/>
    <property type="project" value="TreeGrafter"/>
</dbReference>
<keyword evidence="3 7" id="KW-0378">Hydrolase</keyword>
<evidence type="ECO:0000313" key="11">
    <source>
        <dbReference type="EMBL" id="CAD6443632.1"/>
    </source>
</evidence>
<evidence type="ECO:0000256" key="3">
    <source>
        <dbReference type="ARBA" id="ARBA00022801"/>
    </source>
</evidence>
<dbReference type="PANTHER" id="PTHR13710">
    <property type="entry name" value="DNA HELICASE RECQ FAMILY MEMBER"/>
    <property type="match status" value="1"/>
</dbReference>
<accession>A0A8H2VSE7</accession>
<dbReference type="Gene3D" id="1.10.10.10">
    <property type="entry name" value="Winged helix-like DNA-binding domain superfamily/Winged helix DNA-binding domain"/>
    <property type="match status" value="1"/>
</dbReference>
<dbReference type="InterPro" id="IPR001650">
    <property type="entry name" value="Helicase_C-like"/>
</dbReference>
<keyword evidence="5 7" id="KW-0067">ATP-binding</keyword>
<reference evidence="11" key="1">
    <citation type="submission" date="2020-10" db="EMBL/GenBank/DDBJ databases">
        <authorList>
            <person name="Kusch S."/>
        </authorList>
    </citation>
    <scope>NUCLEOTIDE SEQUENCE</scope>
    <source>
        <strain evidence="11">SwB9</strain>
    </source>
</reference>
<dbReference type="PROSITE" id="PS51194">
    <property type="entry name" value="HELICASE_CTER"/>
    <property type="match status" value="1"/>
</dbReference>
<comment type="catalytic activity">
    <reaction evidence="6 7">
        <text>Couples ATP hydrolysis with the unwinding of duplex DNA by translocating in the 3'-5' direction.</text>
        <dbReference type="EC" id="5.6.2.4"/>
    </reaction>
</comment>
<dbReference type="SUPFAM" id="SSF52540">
    <property type="entry name" value="P-loop containing nucleoside triphosphate hydrolases"/>
    <property type="match status" value="1"/>
</dbReference>
<keyword evidence="2 7" id="KW-0547">Nucleotide-binding</keyword>
<dbReference type="InterPro" id="IPR011545">
    <property type="entry name" value="DEAD/DEAH_box_helicase_dom"/>
</dbReference>
<dbReference type="EC" id="5.6.2.4" evidence="7"/>
<dbReference type="NCBIfam" id="TIGR00614">
    <property type="entry name" value="recQ_fam"/>
    <property type="match status" value="1"/>
</dbReference>
<feature type="domain" description="Helicase C-terminal" evidence="10">
    <location>
        <begin position="323"/>
        <end position="466"/>
    </location>
</feature>
<evidence type="ECO:0000259" key="10">
    <source>
        <dbReference type="PROSITE" id="PS51194"/>
    </source>
</evidence>
<dbReference type="SMART" id="SM00490">
    <property type="entry name" value="HELICc"/>
    <property type="match status" value="1"/>
</dbReference>
<comment type="catalytic activity">
    <reaction evidence="7">
        <text>ATP + H2O = ADP + phosphate + H(+)</text>
        <dbReference type="Rhea" id="RHEA:13065"/>
        <dbReference type="ChEBI" id="CHEBI:15377"/>
        <dbReference type="ChEBI" id="CHEBI:15378"/>
        <dbReference type="ChEBI" id="CHEBI:30616"/>
        <dbReference type="ChEBI" id="CHEBI:43474"/>
        <dbReference type="ChEBI" id="CHEBI:456216"/>
    </reaction>
</comment>
<dbReference type="GO" id="GO:0005737">
    <property type="term" value="C:cytoplasm"/>
    <property type="evidence" value="ECO:0007669"/>
    <property type="project" value="TreeGrafter"/>
</dbReference>
<dbReference type="SMART" id="SM00487">
    <property type="entry name" value="DEXDc"/>
    <property type="match status" value="1"/>
</dbReference>
<dbReference type="PROSITE" id="PS51192">
    <property type="entry name" value="HELICASE_ATP_BIND_1"/>
    <property type="match status" value="1"/>
</dbReference>
<dbReference type="AlphaFoldDB" id="A0A8H2VSE7"/>
<evidence type="ECO:0000256" key="6">
    <source>
        <dbReference type="ARBA" id="ARBA00034617"/>
    </source>
</evidence>
<keyword evidence="4 7" id="KW-0347">Helicase</keyword>
<evidence type="ECO:0000256" key="7">
    <source>
        <dbReference type="RuleBase" id="RU364117"/>
    </source>
</evidence>
<dbReference type="InterPro" id="IPR027417">
    <property type="entry name" value="P-loop_NTPase"/>
</dbReference>
<dbReference type="GO" id="GO:0003676">
    <property type="term" value="F:nucleic acid binding"/>
    <property type="evidence" value="ECO:0007669"/>
    <property type="project" value="InterPro"/>
</dbReference>
<evidence type="ECO:0000259" key="9">
    <source>
        <dbReference type="PROSITE" id="PS51192"/>
    </source>
</evidence>
<dbReference type="OrthoDB" id="10261556at2759"/>
<dbReference type="GO" id="GO:0005634">
    <property type="term" value="C:nucleus"/>
    <property type="evidence" value="ECO:0007669"/>
    <property type="project" value="UniProtKB-SubCell"/>
</dbReference>
<dbReference type="CDD" id="cd18018">
    <property type="entry name" value="DEXHc_RecQ4-like"/>
    <property type="match status" value="1"/>
</dbReference>
<dbReference type="FunFam" id="3.40.50.300:FF:001389">
    <property type="entry name" value="ATP-dependent DNA helicase RecQ"/>
    <property type="match status" value="1"/>
</dbReference>
<feature type="domain" description="Helicase ATP-binding" evidence="9">
    <location>
        <begin position="112"/>
        <end position="296"/>
    </location>
</feature>
<evidence type="ECO:0000256" key="1">
    <source>
        <dbReference type="ARBA" id="ARBA00005446"/>
    </source>
</evidence>
<dbReference type="InterPro" id="IPR036388">
    <property type="entry name" value="WH-like_DNA-bd_sf"/>
</dbReference>
<dbReference type="InterPro" id="IPR014001">
    <property type="entry name" value="Helicase_ATP-bd"/>
</dbReference>
<comment type="similarity">
    <text evidence="1 7">Belongs to the helicase family. RecQ subfamily.</text>
</comment>
<comment type="subcellular location">
    <subcellularLocation>
        <location evidence="7">Nucleus</location>
    </subcellularLocation>
</comment>
<dbReference type="Proteomes" id="UP000624404">
    <property type="component" value="Unassembled WGS sequence"/>
</dbReference>
<dbReference type="Gene3D" id="3.40.50.300">
    <property type="entry name" value="P-loop containing nucleotide triphosphate hydrolases"/>
    <property type="match status" value="2"/>
</dbReference>
<proteinExistence type="inferred from homology"/>
<evidence type="ECO:0000256" key="5">
    <source>
        <dbReference type="ARBA" id="ARBA00022840"/>
    </source>
</evidence>
<evidence type="ECO:0000313" key="12">
    <source>
        <dbReference type="Proteomes" id="UP000624404"/>
    </source>
</evidence>
<keyword evidence="12" id="KW-1185">Reference proteome</keyword>
<keyword evidence="7" id="KW-0539">Nucleus</keyword>
<dbReference type="Pfam" id="PF00271">
    <property type="entry name" value="Helicase_C"/>
    <property type="match status" value="1"/>
</dbReference>
<feature type="region of interest" description="Disordered" evidence="8">
    <location>
        <begin position="57"/>
        <end position="82"/>
    </location>
</feature>
<dbReference type="FunFam" id="3.40.50.300:FF:002143">
    <property type="entry name" value="ATP-dependent DNA helicase RecQ"/>
    <property type="match status" value="1"/>
</dbReference>
<dbReference type="GO" id="GO:0000724">
    <property type="term" value="P:double-strand break repair via homologous recombination"/>
    <property type="evidence" value="ECO:0007669"/>
    <property type="project" value="TreeGrafter"/>
</dbReference>